<organism evidence="3">
    <name type="scientific">bioreactor metagenome</name>
    <dbReference type="NCBI Taxonomy" id="1076179"/>
    <lineage>
        <taxon>unclassified sequences</taxon>
        <taxon>metagenomes</taxon>
        <taxon>ecological metagenomes</taxon>
    </lineage>
</organism>
<feature type="domain" description="Prephenate/arogenate dehydrogenase" evidence="2">
    <location>
        <begin position="6"/>
        <end position="289"/>
    </location>
</feature>
<dbReference type="InterPro" id="IPR036291">
    <property type="entry name" value="NAD(P)-bd_dom_sf"/>
</dbReference>
<evidence type="ECO:0000256" key="1">
    <source>
        <dbReference type="ARBA" id="ARBA00023002"/>
    </source>
</evidence>
<dbReference type="GO" id="GO:0047794">
    <property type="term" value="F:cyclohexadienyl dehydrogenase activity"/>
    <property type="evidence" value="ECO:0007669"/>
    <property type="project" value="UniProtKB-EC"/>
</dbReference>
<dbReference type="GO" id="GO:0070403">
    <property type="term" value="F:NAD+ binding"/>
    <property type="evidence" value="ECO:0007669"/>
    <property type="project" value="InterPro"/>
</dbReference>
<sequence>MKPEDTRFMIVGLGLIGGSYARGLTKKGFCVNAIDTNADSIRYALDEKIVCRGATAPDAALLAEADIVVLALYPTTMVDWVREHQHLFRPGTLLTDVSGVKCHVLDTIQGFLRDDLELIGSHPMAGREVYGVQNSDERIFAPANFIVTPTAKNTPAGIAAAHEIGKLLNFHTVVELDPRTHDEMIAFVSQLTHAIAVSLMTCNDDQNLQNYTGDSFRDLTRIARINETMWSELFLLNRGPLIEQIDSFTAELLKMRALLQQGDRAALEEMFRHSTKRRALFDRPAVPKET</sequence>
<dbReference type="GO" id="GO:0008977">
    <property type="term" value="F:prephenate dehydrogenase (NAD+) activity"/>
    <property type="evidence" value="ECO:0007669"/>
    <property type="project" value="InterPro"/>
</dbReference>
<gene>
    <name evidence="3" type="primary">tyrC_17</name>
    <name evidence="3" type="ORF">SDC9_145358</name>
</gene>
<dbReference type="PROSITE" id="PS51176">
    <property type="entry name" value="PDH_ADH"/>
    <property type="match status" value="1"/>
</dbReference>
<proteinExistence type="predicted"/>
<dbReference type="Pfam" id="PF02153">
    <property type="entry name" value="PDH_N"/>
    <property type="match status" value="1"/>
</dbReference>
<dbReference type="InterPro" id="IPR008927">
    <property type="entry name" value="6-PGluconate_DH-like_C_sf"/>
</dbReference>
<evidence type="ECO:0000259" key="2">
    <source>
        <dbReference type="PROSITE" id="PS51176"/>
    </source>
</evidence>
<dbReference type="Gene3D" id="3.40.50.720">
    <property type="entry name" value="NAD(P)-binding Rossmann-like Domain"/>
    <property type="match status" value="1"/>
</dbReference>
<dbReference type="PANTHER" id="PTHR21363:SF0">
    <property type="entry name" value="PREPHENATE DEHYDROGENASE [NADP(+)]"/>
    <property type="match status" value="1"/>
</dbReference>
<dbReference type="Gene3D" id="1.10.3660.10">
    <property type="entry name" value="6-phosphogluconate dehydrogenase C-terminal like domain"/>
    <property type="match status" value="1"/>
</dbReference>
<dbReference type="AlphaFoldDB" id="A0A645E9N2"/>
<dbReference type="GO" id="GO:0006571">
    <property type="term" value="P:tyrosine biosynthetic process"/>
    <property type="evidence" value="ECO:0007669"/>
    <property type="project" value="InterPro"/>
</dbReference>
<dbReference type="EMBL" id="VSSQ01044360">
    <property type="protein sequence ID" value="MPM98175.1"/>
    <property type="molecule type" value="Genomic_DNA"/>
</dbReference>
<name>A0A645E9N2_9ZZZZ</name>
<evidence type="ECO:0000313" key="3">
    <source>
        <dbReference type="EMBL" id="MPM98175.1"/>
    </source>
</evidence>
<dbReference type="InterPro" id="IPR046826">
    <property type="entry name" value="PDH_N"/>
</dbReference>
<dbReference type="Pfam" id="PF20463">
    <property type="entry name" value="PDH_C"/>
    <property type="match status" value="1"/>
</dbReference>
<dbReference type="EC" id="1.3.1.43" evidence="3"/>
<dbReference type="PANTHER" id="PTHR21363">
    <property type="entry name" value="PREPHENATE DEHYDROGENASE"/>
    <property type="match status" value="1"/>
</dbReference>
<protein>
    <submittedName>
        <fullName evidence="3">Cyclohexadienyl dehydrogenase</fullName>
        <ecNumber evidence="3">1.3.1.43</ecNumber>
    </submittedName>
</protein>
<dbReference type="GO" id="GO:0004665">
    <property type="term" value="F:prephenate dehydrogenase (NADP+) activity"/>
    <property type="evidence" value="ECO:0007669"/>
    <property type="project" value="InterPro"/>
</dbReference>
<dbReference type="InterPro" id="IPR003099">
    <property type="entry name" value="Prephen_DH"/>
</dbReference>
<reference evidence="3" key="1">
    <citation type="submission" date="2019-08" db="EMBL/GenBank/DDBJ databases">
        <authorList>
            <person name="Kucharzyk K."/>
            <person name="Murdoch R.W."/>
            <person name="Higgins S."/>
            <person name="Loffler F."/>
        </authorList>
    </citation>
    <scope>NUCLEOTIDE SEQUENCE</scope>
</reference>
<dbReference type="SUPFAM" id="SSF51735">
    <property type="entry name" value="NAD(P)-binding Rossmann-fold domains"/>
    <property type="match status" value="1"/>
</dbReference>
<keyword evidence="1 3" id="KW-0560">Oxidoreductase</keyword>
<accession>A0A645E9N2</accession>
<dbReference type="SUPFAM" id="SSF48179">
    <property type="entry name" value="6-phosphogluconate dehydrogenase C-terminal domain-like"/>
    <property type="match status" value="1"/>
</dbReference>
<dbReference type="InterPro" id="IPR046825">
    <property type="entry name" value="PDH_C"/>
</dbReference>
<dbReference type="InterPro" id="IPR050812">
    <property type="entry name" value="Preph/Arog_dehydrog"/>
</dbReference>
<comment type="caution">
    <text evidence="3">The sequence shown here is derived from an EMBL/GenBank/DDBJ whole genome shotgun (WGS) entry which is preliminary data.</text>
</comment>